<accession>A0A1H3ZGT4</accession>
<reference evidence="1 2" key="1">
    <citation type="submission" date="2016-10" db="EMBL/GenBank/DDBJ databases">
        <authorList>
            <person name="de Groot N.N."/>
        </authorList>
    </citation>
    <scope>NUCLEOTIDE SEQUENCE [LARGE SCALE GENOMIC DNA]</scope>
    <source>
        <strain evidence="1 2">ATCC 29281</strain>
    </source>
</reference>
<evidence type="ECO:0000313" key="2">
    <source>
        <dbReference type="Proteomes" id="UP000187280"/>
    </source>
</evidence>
<protein>
    <submittedName>
        <fullName evidence="1">Putative transposase</fullName>
    </submittedName>
</protein>
<name>A0A1H3ZGT4_9GAMM</name>
<keyword evidence="2" id="KW-1185">Reference proteome</keyword>
<dbReference type="EMBL" id="FNQS01000003">
    <property type="protein sequence ID" value="SEA22514.1"/>
    <property type="molecule type" value="Genomic_DNA"/>
</dbReference>
<proteinExistence type="predicted"/>
<sequence length="78" mass="9563">MSSEKSSEAREKREAVTYLLEVYRIGLHRSCRLMMQSRMMYHYRSCRNDRAATLRIRENAETRIRYSVQRIHILLRRE</sequence>
<organism evidence="1 2">
    <name type="scientific">Lonsdalea quercina</name>
    <dbReference type="NCBI Taxonomy" id="71657"/>
    <lineage>
        <taxon>Bacteria</taxon>
        <taxon>Pseudomonadati</taxon>
        <taxon>Pseudomonadota</taxon>
        <taxon>Gammaproteobacteria</taxon>
        <taxon>Enterobacterales</taxon>
        <taxon>Pectobacteriaceae</taxon>
        <taxon>Lonsdalea</taxon>
    </lineage>
</organism>
<dbReference type="AlphaFoldDB" id="A0A1H3ZGT4"/>
<gene>
    <name evidence="1" type="ORF">SAMN02982996_01170</name>
</gene>
<evidence type="ECO:0000313" key="1">
    <source>
        <dbReference type="EMBL" id="SEA22514.1"/>
    </source>
</evidence>
<dbReference type="Proteomes" id="UP000187280">
    <property type="component" value="Unassembled WGS sequence"/>
</dbReference>